<dbReference type="AlphaFoldDB" id="A0AAP1H6P7"/>
<evidence type="ECO:0000313" key="1">
    <source>
        <dbReference type="EMBL" id="KZD89325.1"/>
    </source>
</evidence>
<organism evidence="1 2">
    <name type="scientific">Bacillus subtilis</name>
    <dbReference type="NCBI Taxonomy" id="1423"/>
    <lineage>
        <taxon>Bacteria</taxon>
        <taxon>Bacillati</taxon>
        <taxon>Bacillota</taxon>
        <taxon>Bacilli</taxon>
        <taxon>Bacillales</taxon>
        <taxon>Bacillaceae</taxon>
        <taxon>Bacillus</taxon>
    </lineage>
</organism>
<dbReference type="NCBIfam" id="TIGR01725">
    <property type="entry name" value="phge_HK97_gp10"/>
    <property type="match status" value="1"/>
</dbReference>
<reference evidence="1 2" key="1">
    <citation type="submission" date="2015-09" db="EMBL/GenBank/DDBJ databases">
        <title>Spore heat resistance.</title>
        <authorList>
            <person name="Boekhorst J."/>
            <person name="Berendsen E.M."/>
            <person name="Wells-Bennik M.H."/>
            <person name="Kuipers O.P."/>
        </authorList>
    </citation>
    <scope>NUCLEOTIDE SEQUENCE [LARGE SCALE GENOMIC DNA]</scope>
    <source>
        <strain evidence="1 2">B4122</strain>
    </source>
</reference>
<comment type="caution">
    <text evidence="1">The sequence shown here is derived from an EMBL/GenBank/DDBJ whole genome shotgun (WGS) entry which is preliminary data.</text>
</comment>
<sequence>MRVSLDIEGLDDMISQLERKGKDMQKVTPKALRAGGRVLAQGMKDEVPVSDIDHVHIRDDIKVRQTPKKDRPMPDVITFDIGPGKETAWRARFVHDGFVAANGRFVRGNPFAVRAFRIKKEQIVQAIAREYQKAMR</sequence>
<evidence type="ECO:0008006" key="3">
    <source>
        <dbReference type="Google" id="ProtNLM"/>
    </source>
</evidence>
<evidence type="ECO:0000313" key="2">
    <source>
        <dbReference type="Proteomes" id="UP000076442"/>
    </source>
</evidence>
<gene>
    <name evidence="1" type="ORF">B4122_3711</name>
</gene>
<dbReference type="RefSeq" id="WP_042975091.1">
    <property type="nucleotide sequence ID" value="NZ_CP154918.1"/>
</dbReference>
<protein>
    <recommendedName>
        <fullName evidence="3">HK97 gp10 family phage protein</fullName>
    </recommendedName>
</protein>
<dbReference type="EMBL" id="LJZV01000024">
    <property type="protein sequence ID" value="KZD89325.1"/>
    <property type="molecule type" value="Genomic_DNA"/>
</dbReference>
<name>A0AAP1H6P7_BACIU</name>
<proteinExistence type="predicted"/>
<dbReference type="Proteomes" id="UP000076442">
    <property type="component" value="Unassembled WGS sequence"/>
</dbReference>
<dbReference type="InterPro" id="IPR010064">
    <property type="entry name" value="HK97-gp10_tail"/>
</dbReference>
<dbReference type="Pfam" id="PF04883">
    <property type="entry name" value="HK97-gp10_like"/>
    <property type="match status" value="1"/>
</dbReference>
<accession>A0AAP1H6P7</accession>